<dbReference type="RefSeq" id="XP_009514181.1">
    <property type="nucleotide sequence ID" value="XM_009515886.1"/>
</dbReference>
<dbReference type="GO" id="GO:0005737">
    <property type="term" value="C:cytoplasm"/>
    <property type="evidence" value="ECO:0007669"/>
    <property type="project" value="TreeGrafter"/>
</dbReference>
<name>G4YER2_PHYSP</name>
<dbReference type="AlphaFoldDB" id="G4YER2"/>
<keyword evidence="3" id="KW-1185">Reference proteome</keyword>
<dbReference type="PANTHER" id="PTHR16453">
    <property type="entry name" value="WD40 DOMAIN-CONTAINING PROTEIN MIO FAMILY MEMBER"/>
    <property type="match status" value="1"/>
</dbReference>
<dbReference type="Pfam" id="PF17034">
    <property type="entry name" value="zinc_ribbon_16"/>
    <property type="match status" value="1"/>
</dbReference>
<dbReference type="Proteomes" id="UP000002640">
    <property type="component" value="Unassembled WGS sequence"/>
</dbReference>
<organism evidence="2 3">
    <name type="scientific">Phytophthora sojae (strain P6497)</name>
    <name type="common">Soybean stem and root rot agent</name>
    <name type="synonym">Phytophthora megasperma f. sp. glycines</name>
    <dbReference type="NCBI Taxonomy" id="1094619"/>
    <lineage>
        <taxon>Eukaryota</taxon>
        <taxon>Sar</taxon>
        <taxon>Stramenopiles</taxon>
        <taxon>Oomycota</taxon>
        <taxon>Peronosporomycetes</taxon>
        <taxon>Peronosporales</taxon>
        <taxon>Peronosporaceae</taxon>
        <taxon>Phytophthora</taxon>
    </lineage>
</organism>
<dbReference type="STRING" id="1094619.G4YER2"/>
<dbReference type="KEGG" id="psoj:PHYSODRAFT_445171"/>
<feature type="non-terminal residue" evidence="2">
    <location>
        <position position="1"/>
    </location>
</feature>
<dbReference type="InterPro" id="IPR031488">
    <property type="entry name" value="Zn_ribbon_mio"/>
</dbReference>
<dbReference type="GeneID" id="20652769"/>
<dbReference type="OMA" id="CNCHCQH"/>
<dbReference type="EMBL" id="JH159151">
    <property type="protein sequence ID" value="EGZ26906.1"/>
    <property type="molecule type" value="Genomic_DNA"/>
</dbReference>
<feature type="non-terminal residue" evidence="2">
    <location>
        <position position="156"/>
    </location>
</feature>
<dbReference type="InParanoid" id="G4YER2"/>
<evidence type="ECO:0000313" key="2">
    <source>
        <dbReference type="EMBL" id="EGZ26906.1"/>
    </source>
</evidence>
<reference evidence="2 3" key="1">
    <citation type="journal article" date="2006" name="Science">
        <title>Phytophthora genome sequences uncover evolutionary origins and mechanisms of pathogenesis.</title>
        <authorList>
            <person name="Tyler B.M."/>
            <person name="Tripathy S."/>
            <person name="Zhang X."/>
            <person name="Dehal P."/>
            <person name="Jiang R.H."/>
            <person name="Aerts A."/>
            <person name="Arredondo F.D."/>
            <person name="Baxter L."/>
            <person name="Bensasson D."/>
            <person name="Beynon J.L."/>
            <person name="Chapman J."/>
            <person name="Damasceno C.M."/>
            <person name="Dorrance A.E."/>
            <person name="Dou D."/>
            <person name="Dickerman A.W."/>
            <person name="Dubchak I.L."/>
            <person name="Garbelotto M."/>
            <person name="Gijzen M."/>
            <person name="Gordon S.G."/>
            <person name="Govers F."/>
            <person name="Grunwald N.J."/>
            <person name="Huang W."/>
            <person name="Ivors K.L."/>
            <person name="Jones R.W."/>
            <person name="Kamoun S."/>
            <person name="Krampis K."/>
            <person name="Lamour K.H."/>
            <person name="Lee M.K."/>
            <person name="McDonald W.H."/>
            <person name="Medina M."/>
            <person name="Meijer H.J."/>
            <person name="Nordberg E.K."/>
            <person name="Maclean D.J."/>
            <person name="Ospina-Giraldo M.D."/>
            <person name="Morris P.F."/>
            <person name="Phuntumart V."/>
            <person name="Putnam N.H."/>
            <person name="Rash S."/>
            <person name="Rose J.K."/>
            <person name="Sakihama Y."/>
            <person name="Salamov A.A."/>
            <person name="Savidor A."/>
            <person name="Scheuring C.F."/>
            <person name="Smith B.M."/>
            <person name="Sobral B.W."/>
            <person name="Terry A."/>
            <person name="Torto-Alalibo T.A."/>
            <person name="Win J."/>
            <person name="Xu Z."/>
            <person name="Zhang H."/>
            <person name="Grigoriev I.V."/>
            <person name="Rokhsar D.S."/>
            <person name="Boore J.L."/>
        </authorList>
    </citation>
    <scope>NUCLEOTIDE SEQUENCE [LARGE SCALE GENOMIC DNA]</scope>
    <source>
        <strain evidence="2 3">P6497</strain>
    </source>
</reference>
<accession>G4YER2</accession>
<proteinExistence type="predicted"/>
<dbReference type="InterPro" id="IPR037593">
    <property type="entry name" value="MIOS/Sea4"/>
</dbReference>
<gene>
    <name evidence="2" type="ORF">PHYSODRAFT_445171</name>
</gene>
<dbReference type="PANTHER" id="PTHR16453:SF9">
    <property type="entry name" value="GATOR COMPLEX PROTEIN MIOS"/>
    <property type="match status" value="1"/>
</dbReference>
<evidence type="ECO:0000259" key="1">
    <source>
        <dbReference type="Pfam" id="PF17034"/>
    </source>
</evidence>
<protein>
    <recommendedName>
        <fullName evidence="1">GATOR2 complex protein MIO zinc-ribbon like domain-containing protein</fullName>
    </recommendedName>
</protein>
<sequence length="156" mass="16694">SDAVNTLVSSVAADSGGVLKEPKTGKNEYENLAQLSSIPFVEWFTWCQSCKHGGHAHHLADWFKSHSVCPVTDCNCHCQHQDLPIVGDDHQTQIIEHQRASAAALATQHQGAHARSQEVVPGQAAAAGVDGVTELAAQLLRVVHPGDELDVPLLLL</sequence>
<dbReference type="CDD" id="cd16691">
    <property type="entry name" value="mRING-H2-C3H3C2_Mio"/>
    <property type="match status" value="1"/>
</dbReference>
<feature type="domain" description="GATOR2 complex protein MIO zinc-ribbon like" evidence="1">
    <location>
        <begin position="33"/>
        <end position="80"/>
    </location>
</feature>
<evidence type="ECO:0000313" key="3">
    <source>
        <dbReference type="Proteomes" id="UP000002640"/>
    </source>
</evidence>
<dbReference type="SMR" id="G4YER2"/>